<keyword evidence="2" id="KW-1185">Reference proteome</keyword>
<dbReference type="Proteomes" id="UP001610818">
    <property type="component" value="Unassembled WGS sequence"/>
</dbReference>
<gene>
    <name evidence="1" type="ORF">ACH4F9_35680</name>
</gene>
<evidence type="ECO:0000313" key="2">
    <source>
        <dbReference type="Proteomes" id="UP001610818"/>
    </source>
</evidence>
<name>A0ABW7QZF1_9ACTN</name>
<organism evidence="1 2">
    <name type="scientific">Streptomyces longisporoflavus</name>
    <dbReference type="NCBI Taxonomy" id="28044"/>
    <lineage>
        <taxon>Bacteria</taxon>
        <taxon>Bacillati</taxon>
        <taxon>Actinomycetota</taxon>
        <taxon>Actinomycetes</taxon>
        <taxon>Kitasatosporales</taxon>
        <taxon>Streptomycetaceae</taxon>
        <taxon>Streptomyces</taxon>
    </lineage>
</organism>
<accession>A0ABW7QZF1</accession>
<reference evidence="1 2" key="1">
    <citation type="submission" date="2024-10" db="EMBL/GenBank/DDBJ databases">
        <title>The Natural Products Discovery Center: Release of the First 8490 Sequenced Strains for Exploring Actinobacteria Biosynthetic Diversity.</title>
        <authorList>
            <person name="Kalkreuter E."/>
            <person name="Kautsar S.A."/>
            <person name="Yang D."/>
            <person name="Bader C.D."/>
            <person name="Teijaro C.N."/>
            <person name="Fluegel L."/>
            <person name="Davis C.M."/>
            <person name="Simpson J.R."/>
            <person name="Lauterbach L."/>
            <person name="Steele A.D."/>
            <person name="Gui C."/>
            <person name="Meng S."/>
            <person name="Li G."/>
            <person name="Viehrig K."/>
            <person name="Ye F."/>
            <person name="Su P."/>
            <person name="Kiefer A.F."/>
            <person name="Nichols A."/>
            <person name="Cepeda A.J."/>
            <person name="Yan W."/>
            <person name="Fan B."/>
            <person name="Jiang Y."/>
            <person name="Adhikari A."/>
            <person name="Zheng C.-J."/>
            <person name="Schuster L."/>
            <person name="Cowan T.M."/>
            <person name="Smanski M.J."/>
            <person name="Chevrette M.G."/>
            <person name="De Carvalho L.P.S."/>
            <person name="Shen B."/>
        </authorList>
    </citation>
    <scope>NUCLEOTIDE SEQUENCE [LARGE SCALE GENOMIC DNA]</scope>
    <source>
        <strain evidence="1 2">NPDC017990</strain>
    </source>
</reference>
<sequence length="264" mass="29890">MTRVLLLSIFGLGLVAQFVQPVGDALEGKAFLGGAVLSLVGYVLYSEVQKLNAAMRPAARETVLTRDLRQYFDDALRLREARIDAIGFTGETVVYQISRALEDLRDNARPRVELRILVPDFTKPIEIPGMLDAEGKAQDDEGFRDELFAKIREYERNMTALARRLQLDHKAELVPMFRVLHISPFLKFCLINDEQLFDGIYDKVEKRPADVGSDRQILDLMGYHTALTRWHIDGGPAAREKCTQRKELFETLWGVARPLTPSAS</sequence>
<protein>
    <submittedName>
        <fullName evidence="1">Uncharacterized protein</fullName>
    </submittedName>
</protein>
<dbReference type="EMBL" id="JBIRGQ010000007">
    <property type="protein sequence ID" value="MFH8550360.1"/>
    <property type="molecule type" value="Genomic_DNA"/>
</dbReference>
<evidence type="ECO:0000313" key="1">
    <source>
        <dbReference type="EMBL" id="MFH8550360.1"/>
    </source>
</evidence>
<proteinExistence type="predicted"/>
<dbReference type="RefSeq" id="WP_397716772.1">
    <property type="nucleotide sequence ID" value="NZ_JBIRGN010000007.1"/>
</dbReference>
<comment type="caution">
    <text evidence="1">The sequence shown here is derived from an EMBL/GenBank/DDBJ whole genome shotgun (WGS) entry which is preliminary data.</text>
</comment>